<keyword evidence="3" id="KW-1003">Cell membrane</keyword>
<keyword evidence="11" id="KW-1185">Reference proteome</keyword>
<feature type="transmembrane region" description="Helical" evidence="7">
    <location>
        <begin position="358"/>
        <end position="381"/>
    </location>
</feature>
<evidence type="ECO:0000313" key="11">
    <source>
        <dbReference type="Proteomes" id="UP001143370"/>
    </source>
</evidence>
<comment type="caution">
    <text evidence="10">The sequence shown here is derived from an EMBL/GenBank/DDBJ whole genome shotgun (WGS) entry which is preliminary data.</text>
</comment>
<keyword evidence="2" id="KW-0813">Transport</keyword>
<evidence type="ECO:0000256" key="1">
    <source>
        <dbReference type="ARBA" id="ARBA00004651"/>
    </source>
</evidence>
<dbReference type="Pfam" id="PF02687">
    <property type="entry name" value="FtsX"/>
    <property type="match status" value="1"/>
</dbReference>
<name>A0A9W6JFH1_9HYPH</name>
<protein>
    <submittedName>
        <fullName evidence="10">ABC transporter permease</fullName>
    </submittedName>
</protein>
<dbReference type="AlphaFoldDB" id="A0A9W6JFH1"/>
<organism evidence="10 11">
    <name type="scientific">Ancylobacter dichloromethanicus</name>
    <dbReference type="NCBI Taxonomy" id="518825"/>
    <lineage>
        <taxon>Bacteria</taxon>
        <taxon>Pseudomonadati</taxon>
        <taxon>Pseudomonadota</taxon>
        <taxon>Alphaproteobacteria</taxon>
        <taxon>Hyphomicrobiales</taxon>
        <taxon>Xanthobacteraceae</taxon>
        <taxon>Ancylobacter</taxon>
    </lineage>
</organism>
<feature type="transmembrane region" description="Helical" evidence="7">
    <location>
        <begin position="15"/>
        <end position="36"/>
    </location>
</feature>
<gene>
    <name evidence="10" type="ORF">GCM10017643_47060</name>
</gene>
<evidence type="ECO:0000256" key="5">
    <source>
        <dbReference type="ARBA" id="ARBA00022989"/>
    </source>
</evidence>
<dbReference type="Pfam" id="PF12704">
    <property type="entry name" value="MacB_PCD"/>
    <property type="match status" value="1"/>
</dbReference>
<dbReference type="RefSeq" id="WP_213370244.1">
    <property type="nucleotide sequence ID" value="NZ_BSFJ01000044.1"/>
</dbReference>
<dbReference type="Proteomes" id="UP001143370">
    <property type="component" value="Unassembled WGS sequence"/>
</dbReference>
<evidence type="ECO:0000256" key="6">
    <source>
        <dbReference type="ARBA" id="ARBA00023136"/>
    </source>
</evidence>
<evidence type="ECO:0000256" key="7">
    <source>
        <dbReference type="SAM" id="Phobius"/>
    </source>
</evidence>
<dbReference type="InterPro" id="IPR051125">
    <property type="entry name" value="ABC-4/HrtB_transporter"/>
</dbReference>
<evidence type="ECO:0000259" key="9">
    <source>
        <dbReference type="Pfam" id="PF12704"/>
    </source>
</evidence>
<comment type="subcellular location">
    <subcellularLocation>
        <location evidence="1">Cell membrane</location>
        <topology evidence="1">Multi-pass membrane protein</topology>
    </subcellularLocation>
</comment>
<dbReference type="InterPro" id="IPR003838">
    <property type="entry name" value="ABC3_permease_C"/>
</dbReference>
<keyword evidence="4 7" id="KW-0812">Transmembrane</keyword>
<dbReference type="PANTHER" id="PTHR43738">
    <property type="entry name" value="ABC TRANSPORTER, MEMBRANE PROTEIN"/>
    <property type="match status" value="1"/>
</dbReference>
<dbReference type="PANTHER" id="PTHR43738:SF1">
    <property type="entry name" value="HEMIN TRANSPORT SYSTEM PERMEASE PROTEIN HRTB-RELATED"/>
    <property type="match status" value="1"/>
</dbReference>
<feature type="domain" description="ABC3 transporter permease C-terminal" evidence="8">
    <location>
        <begin position="272"/>
        <end position="384"/>
    </location>
</feature>
<feature type="transmembrane region" description="Helical" evidence="7">
    <location>
        <begin position="268"/>
        <end position="290"/>
    </location>
</feature>
<keyword evidence="5 7" id="KW-1133">Transmembrane helix</keyword>
<sequence>MNLALKDAAHTPMRFVLTAFGVALLMTAVIGMTGLYRGVVGDALLVIERIDADLWVVQGERAGPFAEGSAVAPDMDRRVAGVPGVADVRRFTQFSQQFAFEGATRRATITGADIPADDGRWLALAAGRWLAAGRCEAVADESTGLAVSDWVELARDVYEIVGSTRHMVDSAGDGLLFVGINDATAIAQKRTSEAIYLARAARGTGEFAGAGSSVAQESKIAAVLVRLAPAADAANVIATIERWGDVRVLTTQQQRDLMLNARLWKLRLQILAFTGLILLITAIVVSLIVYTMTLEKLYEIALLKLIGARESVVATMIGQQAGLIGLIGLAGFLLSIGAAELVFPLFPRRVVILAGDLALLGLALLGLALALICAAAAWIGIARASRVNAREVLA</sequence>
<feature type="domain" description="MacB-like periplasmic core" evidence="9">
    <location>
        <begin position="16"/>
        <end position="242"/>
    </location>
</feature>
<evidence type="ECO:0000256" key="2">
    <source>
        <dbReference type="ARBA" id="ARBA00022448"/>
    </source>
</evidence>
<evidence type="ECO:0000313" key="10">
    <source>
        <dbReference type="EMBL" id="GLK74588.1"/>
    </source>
</evidence>
<accession>A0A9W6JFH1</accession>
<evidence type="ECO:0000259" key="8">
    <source>
        <dbReference type="Pfam" id="PF02687"/>
    </source>
</evidence>
<keyword evidence="6 7" id="KW-0472">Membrane</keyword>
<evidence type="ECO:0000256" key="4">
    <source>
        <dbReference type="ARBA" id="ARBA00022692"/>
    </source>
</evidence>
<feature type="transmembrane region" description="Helical" evidence="7">
    <location>
        <begin position="323"/>
        <end position="346"/>
    </location>
</feature>
<reference evidence="10" key="2">
    <citation type="submission" date="2023-01" db="EMBL/GenBank/DDBJ databases">
        <authorList>
            <person name="Sun Q."/>
            <person name="Evtushenko L."/>
        </authorList>
    </citation>
    <scope>NUCLEOTIDE SEQUENCE</scope>
    <source>
        <strain evidence="10">VKM B-2484</strain>
    </source>
</reference>
<dbReference type="EMBL" id="BSFJ01000044">
    <property type="protein sequence ID" value="GLK74588.1"/>
    <property type="molecule type" value="Genomic_DNA"/>
</dbReference>
<proteinExistence type="predicted"/>
<dbReference type="GO" id="GO:0005886">
    <property type="term" value="C:plasma membrane"/>
    <property type="evidence" value="ECO:0007669"/>
    <property type="project" value="UniProtKB-SubCell"/>
</dbReference>
<evidence type="ECO:0000256" key="3">
    <source>
        <dbReference type="ARBA" id="ARBA00022475"/>
    </source>
</evidence>
<reference evidence="10" key="1">
    <citation type="journal article" date="2014" name="Int. J. Syst. Evol. Microbiol.">
        <title>Complete genome sequence of Corynebacterium casei LMG S-19264T (=DSM 44701T), isolated from a smear-ripened cheese.</title>
        <authorList>
            <consortium name="US DOE Joint Genome Institute (JGI-PGF)"/>
            <person name="Walter F."/>
            <person name="Albersmeier A."/>
            <person name="Kalinowski J."/>
            <person name="Ruckert C."/>
        </authorList>
    </citation>
    <scope>NUCLEOTIDE SEQUENCE</scope>
    <source>
        <strain evidence="10">VKM B-2484</strain>
    </source>
</reference>
<dbReference type="InterPro" id="IPR025857">
    <property type="entry name" value="MacB_PCD"/>
</dbReference>